<dbReference type="Proteomes" id="UP001363622">
    <property type="component" value="Unassembled WGS sequence"/>
</dbReference>
<proteinExistence type="predicted"/>
<evidence type="ECO:0000313" key="1">
    <source>
        <dbReference type="EMBL" id="KAK7515759.1"/>
    </source>
</evidence>
<protein>
    <submittedName>
        <fullName evidence="1">Uncharacterized protein</fullName>
    </submittedName>
</protein>
<sequence>MFTAEDVRELLGAFPDANKSLSEQHGTGRPALVRSASGDGFIQTDKLVQKVREVLEAEKKARVSASALASTFDVDRNSLLEVLRGSTPDASEFTFSRDCTELISLEEASRLQKTLSDMVSRHAVRVLDFSQSHDVSPESLFRLSRLGASLADPIDDSKRLFEIHRGQADWKDAYVYSPEARANATATTKSSLERAEQASEVVKLPKEGYLAPPSLQFIIGSLSALGGQLTEQDNEITFTPTSYLIRQRDERLKALVEGLVSSVSLQCLVGPLPQQFPDIMSAEKFVRRTYGEHVVVFFDTAFSRLSFEQLYQAKIKELREKGIINSSDPFNELSPNANLEATMNLHTRVLETARQDEEGTMAEGTFPYLIRVRLYMSILDDASDAMVQHAHKLYSNRNPTTDDLAIDIPSLLQPTASRFSLSQPLFHILLRCGLESTAKSAFASTITSLDVETDKTFATFWHDRLVSRVEVYVAGASSIPDEKLRSQLQDVLRDYITKELVPDVVGRAEAKNLIRSAKAKRQVGKLQALLQTQAKDLEAALSSLHKFGTKFAIPPMDAATLSARKDALVAELTRGVAKDKDAPRLFLACVVLLWARRSEALVYATGKFAPKLLKLLKGALDEGVYEKLEGFKVKVKQGTLNDTGRVELRKLVDAVEK</sequence>
<keyword evidence="2" id="KW-1185">Reference proteome</keyword>
<dbReference type="EMBL" id="JBBPHU010000007">
    <property type="protein sequence ID" value="KAK7515759.1"/>
    <property type="molecule type" value="Genomic_DNA"/>
</dbReference>
<comment type="caution">
    <text evidence="1">The sequence shown here is derived from an EMBL/GenBank/DDBJ whole genome shotgun (WGS) entry which is preliminary data.</text>
</comment>
<organism evidence="1 2">
    <name type="scientific">Phyllosticta citriasiana</name>
    <dbReference type="NCBI Taxonomy" id="595635"/>
    <lineage>
        <taxon>Eukaryota</taxon>
        <taxon>Fungi</taxon>
        <taxon>Dikarya</taxon>
        <taxon>Ascomycota</taxon>
        <taxon>Pezizomycotina</taxon>
        <taxon>Dothideomycetes</taxon>
        <taxon>Dothideomycetes incertae sedis</taxon>
        <taxon>Botryosphaeriales</taxon>
        <taxon>Phyllostictaceae</taxon>
        <taxon>Phyllosticta</taxon>
    </lineage>
</organism>
<accession>A0ABR1KKT5</accession>
<name>A0ABR1KKT5_9PEZI</name>
<evidence type="ECO:0000313" key="2">
    <source>
        <dbReference type="Proteomes" id="UP001363622"/>
    </source>
</evidence>
<gene>
    <name evidence="1" type="ORF">IWZ03DRAFT_211156</name>
</gene>
<reference evidence="1 2" key="1">
    <citation type="submission" date="2024-04" db="EMBL/GenBank/DDBJ databases">
        <title>Phyllosticta paracitricarpa is synonymous to the EU quarantine fungus P. citricarpa based on phylogenomic analyses.</title>
        <authorList>
            <consortium name="Lawrence Berkeley National Laboratory"/>
            <person name="Van Ingen-Buijs V.A."/>
            <person name="Van Westerhoven A.C."/>
            <person name="Haridas S."/>
            <person name="Skiadas P."/>
            <person name="Martin F."/>
            <person name="Groenewald J.Z."/>
            <person name="Crous P.W."/>
            <person name="Seidl M.F."/>
        </authorList>
    </citation>
    <scope>NUCLEOTIDE SEQUENCE [LARGE SCALE GENOMIC DNA]</scope>
    <source>
        <strain evidence="1 2">CBS 123371</strain>
    </source>
</reference>